<keyword evidence="1" id="KW-1133">Transmembrane helix</keyword>
<keyword evidence="1" id="KW-0812">Transmembrane</keyword>
<dbReference type="EMBL" id="SDHX01000001">
    <property type="protein sequence ID" value="RXK55768.1"/>
    <property type="molecule type" value="Genomic_DNA"/>
</dbReference>
<organism evidence="2 3">
    <name type="scientific">Oleiharenicola lentus</name>
    <dbReference type="NCBI Taxonomy" id="2508720"/>
    <lineage>
        <taxon>Bacteria</taxon>
        <taxon>Pseudomonadati</taxon>
        <taxon>Verrucomicrobiota</taxon>
        <taxon>Opitutia</taxon>
        <taxon>Opitutales</taxon>
        <taxon>Opitutaceae</taxon>
        <taxon>Oleiharenicola</taxon>
    </lineage>
</organism>
<dbReference type="AlphaFoldDB" id="A0A4Q1C9W7"/>
<accession>A0A4Q1C9W7</accession>
<name>A0A4Q1C9W7_9BACT</name>
<evidence type="ECO:0000313" key="3">
    <source>
        <dbReference type="Proteomes" id="UP000290218"/>
    </source>
</evidence>
<protein>
    <submittedName>
        <fullName evidence="2">Uncharacterized protein</fullName>
    </submittedName>
</protein>
<evidence type="ECO:0000256" key="1">
    <source>
        <dbReference type="SAM" id="Phobius"/>
    </source>
</evidence>
<dbReference type="RefSeq" id="WP_129047133.1">
    <property type="nucleotide sequence ID" value="NZ_SDHX01000001.1"/>
</dbReference>
<feature type="transmembrane region" description="Helical" evidence="1">
    <location>
        <begin position="46"/>
        <end position="67"/>
    </location>
</feature>
<feature type="transmembrane region" description="Helical" evidence="1">
    <location>
        <begin position="88"/>
        <end position="105"/>
    </location>
</feature>
<keyword evidence="1" id="KW-0472">Membrane</keyword>
<keyword evidence="3" id="KW-1185">Reference proteome</keyword>
<comment type="caution">
    <text evidence="2">The sequence shown here is derived from an EMBL/GenBank/DDBJ whole genome shotgun (WGS) entry which is preliminary data.</text>
</comment>
<proteinExistence type="predicted"/>
<dbReference type="Proteomes" id="UP000290218">
    <property type="component" value="Unassembled WGS sequence"/>
</dbReference>
<gene>
    <name evidence="2" type="ORF">ESB00_07745</name>
</gene>
<evidence type="ECO:0000313" key="2">
    <source>
        <dbReference type="EMBL" id="RXK55768.1"/>
    </source>
</evidence>
<dbReference type="PROSITE" id="PS51257">
    <property type="entry name" value="PROKAR_LIPOPROTEIN"/>
    <property type="match status" value="1"/>
</dbReference>
<reference evidence="2 3" key="1">
    <citation type="submission" date="2019-01" db="EMBL/GenBank/DDBJ databases">
        <title>Lacunisphaera sp. strain TWA-58.</title>
        <authorList>
            <person name="Chen W.-M."/>
        </authorList>
    </citation>
    <scope>NUCLEOTIDE SEQUENCE [LARGE SCALE GENOMIC DNA]</scope>
    <source>
        <strain evidence="2 3">TWA-58</strain>
    </source>
</reference>
<sequence>MSRLSALPLVCFLVLFAYGCYGTVVVGHWPYYAHPDPKELPLRPLSYAVALTSLAGILAVLALPIAYTVARGIAAWRKQPLTLRHGTLPLYFMGSALWVADFVVMKSGGPWHSLLSWIMD</sequence>